<dbReference type="InterPro" id="IPR001279">
    <property type="entry name" value="Metallo-B-lactamas"/>
</dbReference>
<dbReference type="PANTHER" id="PTHR30619:SF1">
    <property type="entry name" value="RECOMBINATION PROTEIN 2"/>
    <property type="match status" value="1"/>
</dbReference>
<dbReference type="Pfam" id="PF00753">
    <property type="entry name" value="Lactamase_B"/>
    <property type="match status" value="1"/>
</dbReference>
<reference evidence="3" key="2">
    <citation type="submission" date="2021-04" db="EMBL/GenBank/DDBJ databases">
        <authorList>
            <person name="Gilroy R."/>
        </authorList>
    </citation>
    <scope>NUCLEOTIDE SEQUENCE</scope>
    <source>
        <strain evidence="3">1345</strain>
    </source>
</reference>
<proteinExistence type="predicted"/>
<dbReference type="PANTHER" id="PTHR30619">
    <property type="entry name" value="DNA INTERNALIZATION/COMPETENCE PROTEIN COMEC/REC2"/>
    <property type="match status" value="1"/>
</dbReference>
<organism evidence="3 4">
    <name type="scientific">Candidatus Borkfalkia excrementigallinarum</name>
    <dbReference type="NCBI Taxonomy" id="2838506"/>
    <lineage>
        <taxon>Bacteria</taxon>
        <taxon>Bacillati</taxon>
        <taxon>Bacillota</taxon>
        <taxon>Clostridia</taxon>
        <taxon>Christensenellales</taxon>
        <taxon>Christensenellaceae</taxon>
        <taxon>Candidatus Borkfalkia</taxon>
    </lineage>
</organism>
<dbReference type="AlphaFoldDB" id="A0A9D1ZVA5"/>
<dbReference type="Gene3D" id="3.60.15.10">
    <property type="entry name" value="Ribonuclease Z/Hydroxyacylglutathione hydrolase-like"/>
    <property type="match status" value="1"/>
</dbReference>
<feature type="domain" description="Metallo-beta-lactamase" evidence="2">
    <location>
        <begin position="78"/>
        <end position="281"/>
    </location>
</feature>
<evidence type="ECO:0000313" key="4">
    <source>
        <dbReference type="Proteomes" id="UP000886750"/>
    </source>
</evidence>
<keyword evidence="1" id="KW-0812">Transmembrane</keyword>
<dbReference type="InterPro" id="IPR036866">
    <property type="entry name" value="RibonucZ/Hydroxyglut_hydro"/>
</dbReference>
<dbReference type="SUPFAM" id="SSF56281">
    <property type="entry name" value="Metallo-hydrolase/oxidoreductase"/>
    <property type="match status" value="1"/>
</dbReference>
<dbReference type="SMART" id="SM00849">
    <property type="entry name" value="Lactamase_B"/>
    <property type="match status" value="1"/>
</dbReference>
<feature type="transmembrane region" description="Helical" evidence="1">
    <location>
        <begin position="26"/>
        <end position="54"/>
    </location>
</feature>
<dbReference type="Proteomes" id="UP000886750">
    <property type="component" value="Unassembled WGS sequence"/>
</dbReference>
<evidence type="ECO:0000313" key="3">
    <source>
        <dbReference type="EMBL" id="HIY96409.1"/>
    </source>
</evidence>
<name>A0A9D1ZVA5_9FIRM</name>
<dbReference type="InterPro" id="IPR035681">
    <property type="entry name" value="ComA-like_MBL"/>
</dbReference>
<sequence length="355" mass="38611">MKRDTERAVRAALGGRKKNKLLLRRYLPALVLAAAFFALVCFDLFVFPLEYLWAFAYSPNLPPRGEGELRVHFIDVGQGDCTVLEFPDGKTMIVDGGDGRAETHMRVLGYCRGLGIDTFDWALLTHADSDHAGGLDDALNYFGADTVFLPAAGTEGEGYREVRLAAERAGARLRTAQMFESGISSQRERFYYWMLLSPFSQSVVPPAQGEETNDSSAVLYLEYAGRTFLLTGDAPSAVEDRLAEAYTETAGAVFERPVQAAWGKITLSPALEKLDFLKAGHHGSASSTGEMLASLCAPNALFISCGAGNTYGHPNLSCMKNVLAASPDAEIYRTDELGNIMLTVRDGGEYSVRFG</sequence>
<dbReference type="InterPro" id="IPR052159">
    <property type="entry name" value="Competence_DNA_uptake"/>
</dbReference>
<evidence type="ECO:0000259" key="2">
    <source>
        <dbReference type="SMART" id="SM00849"/>
    </source>
</evidence>
<dbReference type="EMBL" id="DXCQ01000020">
    <property type="protein sequence ID" value="HIY96409.1"/>
    <property type="molecule type" value="Genomic_DNA"/>
</dbReference>
<gene>
    <name evidence="3" type="ORF">H9729_01855</name>
</gene>
<reference evidence="3" key="1">
    <citation type="journal article" date="2021" name="PeerJ">
        <title>Extensive microbial diversity within the chicken gut microbiome revealed by metagenomics and culture.</title>
        <authorList>
            <person name="Gilroy R."/>
            <person name="Ravi A."/>
            <person name="Getino M."/>
            <person name="Pursley I."/>
            <person name="Horton D.L."/>
            <person name="Alikhan N.F."/>
            <person name="Baker D."/>
            <person name="Gharbi K."/>
            <person name="Hall N."/>
            <person name="Watson M."/>
            <person name="Adriaenssens E.M."/>
            <person name="Foster-Nyarko E."/>
            <person name="Jarju S."/>
            <person name="Secka A."/>
            <person name="Antonio M."/>
            <person name="Oren A."/>
            <person name="Chaudhuri R.R."/>
            <person name="La Ragione R."/>
            <person name="Hildebrand F."/>
            <person name="Pallen M.J."/>
        </authorList>
    </citation>
    <scope>NUCLEOTIDE SEQUENCE</scope>
    <source>
        <strain evidence="3">1345</strain>
    </source>
</reference>
<dbReference type="CDD" id="cd07731">
    <property type="entry name" value="ComA-like_MBL-fold"/>
    <property type="match status" value="1"/>
</dbReference>
<accession>A0A9D1ZVA5</accession>
<protein>
    <submittedName>
        <fullName evidence="3">MBL fold metallo-hydrolase</fullName>
    </submittedName>
</protein>
<keyword evidence="1" id="KW-1133">Transmembrane helix</keyword>
<evidence type="ECO:0000256" key="1">
    <source>
        <dbReference type="SAM" id="Phobius"/>
    </source>
</evidence>
<comment type="caution">
    <text evidence="3">The sequence shown here is derived from an EMBL/GenBank/DDBJ whole genome shotgun (WGS) entry which is preliminary data.</text>
</comment>
<keyword evidence="1" id="KW-0472">Membrane</keyword>